<accession>A0A511MPA8</accession>
<gene>
    <name evidence="1" type="ORF">NN4_64960</name>
</gene>
<proteinExistence type="predicted"/>
<dbReference type="EMBL" id="BJXA01000060">
    <property type="protein sequence ID" value="GEM41977.1"/>
    <property type="molecule type" value="Genomic_DNA"/>
</dbReference>
<evidence type="ECO:0000313" key="1">
    <source>
        <dbReference type="EMBL" id="GEM41977.1"/>
    </source>
</evidence>
<name>A0A511MPA8_9NOCA</name>
<protein>
    <submittedName>
        <fullName evidence="1">Uncharacterized protein</fullName>
    </submittedName>
</protein>
<organism evidence="1 2">
    <name type="scientific">Nocardia ninae NBRC 108245</name>
    <dbReference type="NCBI Taxonomy" id="1210091"/>
    <lineage>
        <taxon>Bacteria</taxon>
        <taxon>Bacillati</taxon>
        <taxon>Actinomycetota</taxon>
        <taxon>Actinomycetes</taxon>
        <taxon>Mycobacteriales</taxon>
        <taxon>Nocardiaceae</taxon>
        <taxon>Nocardia</taxon>
    </lineage>
</organism>
<sequence length="89" mass="9994">MAGKPRIQWRPNGLHELREAPGPVKDLEARGRRVLRAAERSGGKYVFRSAKGEKAPSGRHRVSITTADWKARRTNARNHTLIRAVDSGR</sequence>
<reference evidence="1 2" key="1">
    <citation type="submission" date="2019-07" db="EMBL/GenBank/DDBJ databases">
        <title>Whole genome shotgun sequence of Nocardia ninae NBRC 108245.</title>
        <authorList>
            <person name="Hosoyama A."/>
            <person name="Uohara A."/>
            <person name="Ohji S."/>
            <person name="Ichikawa N."/>
        </authorList>
    </citation>
    <scope>NUCLEOTIDE SEQUENCE [LARGE SCALE GENOMIC DNA]</scope>
    <source>
        <strain evidence="1 2">NBRC 108245</strain>
    </source>
</reference>
<dbReference type="Proteomes" id="UP000321424">
    <property type="component" value="Unassembled WGS sequence"/>
</dbReference>
<evidence type="ECO:0000313" key="2">
    <source>
        <dbReference type="Proteomes" id="UP000321424"/>
    </source>
</evidence>
<dbReference type="AlphaFoldDB" id="A0A511MPA8"/>
<comment type="caution">
    <text evidence="1">The sequence shown here is derived from an EMBL/GenBank/DDBJ whole genome shotgun (WGS) entry which is preliminary data.</text>
</comment>
<keyword evidence="2" id="KW-1185">Reference proteome</keyword>